<keyword evidence="1" id="KW-1133">Transmembrane helix</keyword>
<proteinExistence type="predicted"/>
<keyword evidence="1" id="KW-0472">Membrane</keyword>
<evidence type="ECO:0000313" key="2">
    <source>
        <dbReference type="EMBL" id="RAQ28160.1"/>
    </source>
</evidence>
<protein>
    <recommendedName>
        <fullName evidence="4">Cxxc_20_cxxc protein</fullName>
    </recommendedName>
</protein>
<keyword evidence="3" id="KW-1185">Reference proteome</keyword>
<comment type="caution">
    <text evidence="2">The sequence shown here is derived from an EMBL/GenBank/DDBJ whole genome shotgun (WGS) entry which is preliminary data.</text>
</comment>
<dbReference type="AlphaFoldDB" id="A0A328UEX3"/>
<dbReference type="Proteomes" id="UP000249377">
    <property type="component" value="Unassembled WGS sequence"/>
</dbReference>
<feature type="transmembrane region" description="Helical" evidence="1">
    <location>
        <begin position="79"/>
        <end position="100"/>
    </location>
</feature>
<keyword evidence="1" id="KW-0812">Transmembrane</keyword>
<dbReference type="RefSeq" id="WP_112333116.1">
    <property type="nucleotide sequence ID" value="NZ_JADPHD010000006.1"/>
</dbReference>
<accession>A0A328UEX3</accession>
<organism evidence="2 3">
    <name type="scientific">Hydrogeniiclostridium mannosilyticum</name>
    <dbReference type="NCBI Taxonomy" id="2764322"/>
    <lineage>
        <taxon>Bacteria</taxon>
        <taxon>Bacillati</taxon>
        <taxon>Bacillota</taxon>
        <taxon>Clostridia</taxon>
        <taxon>Eubacteriales</taxon>
        <taxon>Acutalibacteraceae</taxon>
        <taxon>Hydrogeniiclostridium</taxon>
    </lineage>
</organism>
<feature type="transmembrane region" description="Helical" evidence="1">
    <location>
        <begin position="52"/>
        <end position="73"/>
    </location>
</feature>
<gene>
    <name evidence="2" type="ORF">DPQ25_10395</name>
</gene>
<name>A0A328UEX3_9FIRM</name>
<reference evidence="2 3" key="1">
    <citation type="submission" date="2018-06" db="EMBL/GenBank/DDBJ databases">
        <title>Noncontiguous genome sequence of Ruminococcaceae bacterium ASD2818.</title>
        <authorList>
            <person name="Chaplin A.V."/>
            <person name="Sokolova S.R."/>
            <person name="Kochetkova T.O."/>
            <person name="Goltsov A.Y."/>
            <person name="Trofimov D.Y."/>
            <person name="Efimov B.A."/>
        </authorList>
    </citation>
    <scope>NUCLEOTIDE SEQUENCE [LARGE SCALE GENOMIC DNA]</scope>
    <source>
        <strain evidence="2 3">ASD2818</strain>
    </source>
</reference>
<evidence type="ECO:0008006" key="4">
    <source>
        <dbReference type="Google" id="ProtNLM"/>
    </source>
</evidence>
<sequence>MGTRKPHGLRLPLCPYCEGRFLYGDVRRHIRDKTGVCPNCGKRFIIRAKGRIVLLWCIAGVLLCLLNLLFWSLEQVNVLFIAGLTAVLLCCLFPLHPFVVRYRRLQDPLPPGRRRGADGKKGGKTG</sequence>
<dbReference type="EMBL" id="QLYR01000007">
    <property type="protein sequence ID" value="RAQ28160.1"/>
    <property type="molecule type" value="Genomic_DNA"/>
</dbReference>
<evidence type="ECO:0000256" key="1">
    <source>
        <dbReference type="SAM" id="Phobius"/>
    </source>
</evidence>
<evidence type="ECO:0000313" key="3">
    <source>
        <dbReference type="Proteomes" id="UP000249377"/>
    </source>
</evidence>